<organism evidence="1 2">
    <name type="scientific">Butyrivibrio hungatei</name>
    <dbReference type="NCBI Taxonomy" id="185008"/>
    <lineage>
        <taxon>Bacteria</taxon>
        <taxon>Bacillati</taxon>
        <taxon>Bacillota</taxon>
        <taxon>Clostridia</taxon>
        <taxon>Lachnospirales</taxon>
        <taxon>Lachnospiraceae</taxon>
        <taxon>Butyrivibrio</taxon>
    </lineage>
</organism>
<dbReference type="Proteomes" id="UP000183047">
    <property type="component" value="Unassembled WGS sequence"/>
</dbReference>
<gene>
    <name evidence="1" type="ORF">SAMN02910451_00706</name>
</gene>
<dbReference type="Gene3D" id="3.60.15.10">
    <property type="entry name" value="Ribonuclease Z/Hydroxyacylglutathione hydrolase-like"/>
    <property type="match status" value="1"/>
</dbReference>
<accession>A0A1G5BFJ7</accession>
<reference evidence="2" key="1">
    <citation type="submission" date="2016-10" db="EMBL/GenBank/DDBJ databases">
        <authorList>
            <person name="Varghese N."/>
            <person name="Submissions S."/>
        </authorList>
    </citation>
    <scope>NUCLEOTIDE SEQUENCE [LARGE SCALE GENOMIC DNA]</scope>
    <source>
        <strain evidence="2">XBD2006</strain>
    </source>
</reference>
<sequence>MIFDENVTLSDFIEIYGGNDQGGIVIPRDYPYIYIVFQNEGARNHNNDNLDWNGNGTHDVVHYTHEADNKKNDAVINHKRRRCYNSIFVFARQEDDSLNVLGEYEFIENGVENDGSSYFVLNKLDRPISDAEIYFSEKDGELSLVGDSKIFFERLRGIVREEAENEQILYNDANEGQYYYRVDDRFENVVNNLDSNEYKRAMQREYSIRKLNEKIRRLASRYIMPEGVNCEVENAFLYCINVGCGNMLLMVLQNGDEHKIFCFDFGIENVFGAGGGVYREHIEDCLEHIRNIFGIEEIIFDKLFITHPHYDHISESNPYFLSRETEVYMGFYNNFSSDKYFSLIADTAYKCCNYVSLICDSSDEMVNILHPEQKIGYKAHRGYVPYNAEKLNNVSPIICICLVDNNENNYKVVFTGDIERQGWQWYINCPGTEMLDVDVYIHSHHGSENGHSFTNLTGRNHVCYDYFESRTEFVSTRDGCRFGGGTLNVATGISHDAYRTDVPDGISFYEYDIFRRMRRHYYVRR</sequence>
<dbReference type="AlphaFoldDB" id="A0A1G5BFJ7"/>
<keyword evidence="2" id="KW-1185">Reference proteome</keyword>
<proteinExistence type="predicted"/>
<name>A0A1G5BFJ7_9FIRM</name>
<protein>
    <submittedName>
        <fullName evidence="1">Uncharacterized protein</fullName>
    </submittedName>
</protein>
<dbReference type="OrthoDB" id="9781481at2"/>
<evidence type="ECO:0000313" key="2">
    <source>
        <dbReference type="Proteomes" id="UP000183047"/>
    </source>
</evidence>
<dbReference type="EMBL" id="FMUR01000004">
    <property type="protein sequence ID" value="SCX88909.1"/>
    <property type="molecule type" value="Genomic_DNA"/>
</dbReference>
<dbReference type="InterPro" id="IPR036866">
    <property type="entry name" value="RibonucZ/Hydroxyglut_hydro"/>
</dbReference>
<dbReference type="SUPFAM" id="SSF56281">
    <property type="entry name" value="Metallo-hydrolase/oxidoreductase"/>
    <property type="match status" value="1"/>
</dbReference>
<evidence type="ECO:0000313" key="1">
    <source>
        <dbReference type="EMBL" id="SCX88909.1"/>
    </source>
</evidence>
<dbReference type="RefSeq" id="WP_074461449.1">
    <property type="nucleotide sequence ID" value="NZ_FMUR01000004.1"/>
</dbReference>